<dbReference type="Pfam" id="PF13365">
    <property type="entry name" value="Trypsin_2"/>
    <property type="match status" value="1"/>
</dbReference>
<keyword evidence="1" id="KW-0843">Virulence</keyword>
<protein>
    <recommendedName>
        <fullName evidence="5">Peptidase S1 domain-containing protein</fullName>
    </recommendedName>
</protein>
<dbReference type="EMBL" id="JH767160">
    <property type="protein sequence ID" value="EQC33153.1"/>
    <property type="molecule type" value="Genomic_DNA"/>
</dbReference>
<evidence type="ECO:0008006" key="5">
    <source>
        <dbReference type="Google" id="ProtNLM"/>
    </source>
</evidence>
<dbReference type="PANTHER" id="PTHR36234">
    <property type="entry name" value="LYSYL ENDOPEPTIDASE"/>
    <property type="match status" value="1"/>
</dbReference>
<proteinExistence type="predicted"/>
<evidence type="ECO:0000256" key="1">
    <source>
        <dbReference type="ARBA" id="ARBA00023026"/>
    </source>
</evidence>
<dbReference type="VEuPathDB" id="FungiDB:SDRG_09140"/>
<sequence length="647" mass="68722">MASIVVNALSLLLLLLLLHAGPAQASLCHGPETLVPVDENHRQDDVVRTAVSALVRLHMHKHVCTGWFVGGQGHLLTAHHCVRGVDATAIVVEVPSHNGSMRRLATGVDIVAVSEALDYALLRPWNGTLRGRHHLMLHHDTSDLLGLSAVLPQFTDGTSPPFLSRDGQILTTTYTGCGRGGRLGYALSTKTCASGSPILSTATGAVLGLHTCGGCNTEQGRLNSGVAATDIAADLKRQKALPPAALATTVPHLTESPPTSMVEVRGTLVHASGAPSVDTILLSVATPGRLRIDVAAWTQDAYGRWTDVRGDCDGSYFDSKVIFASVDAADGRQRAHILVENDDDTSSRGRTDGSISARDAYIDYYVASPGEYYAFLGTSGMALALEASAPTARNSNSSALYGCGNMLAAAASYKMSLTADAGMLLRVEAPQVRSPSACNGIAARGPVQCPSPREGAVELRLHAVVAGTLRRTTSATSTDYIRLNITSPGRIGIDVASYQEFANGSIAPGGLPNVCGRAYVDTILYVFEHYPDSLLAAVGNRPMAHIASERYRSISTRDPYLELELGVGVYTLVVGQEPLSLYEAFHALYPNVREANAPLLCGRPHPVGHYHVFFWVQHATMLSPPAQPGSFDHASCTTEVCAHEQKR</sequence>
<dbReference type="Gene3D" id="2.40.10.10">
    <property type="entry name" value="Trypsin-like serine proteases"/>
    <property type="match status" value="2"/>
</dbReference>
<reference evidence="3 4" key="1">
    <citation type="submission" date="2012-04" db="EMBL/GenBank/DDBJ databases">
        <title>The Genome Sequence of Saprolegnia declina VS20.</title>
        <authorList>
            <consortium name="The Broad Institute Genome Sequencing Platform"/>
            <person name="Russ C."/>
            <person name="Nusbaum C."/>
            <person name="Tyler B."/>
            <person name="van West P."/>
            <person name="Dieguez-Uribeondo J."/>
            <person name="de Bruijn I."/>
            <person name="Tripathy S."/>
            <person name="Jiang R."/>
            <person name="Young S.K."/>
            <person name="Zeng Q."/>
            <person name="Gargeya S."/>
            <person name="Fitzgerald M."/>
            <person name="Haas B."/>
            <person name="Abouelleil A."/>
            <person name="Alvarado L."/>
            <person name="Arachchi H.M."/>
            <person name="Berlin A."/>
            <person name="Chapman S.B."/>
            <person name="Goldberg J."/>
            <person name="Griggs A."/>
            <person name="Gujja S."/>
            <person name="Hansen M."/>
            <person name="Howarth C."/>
            <person name="Imamovic A."/>
            <person name="Larimer J."/>
            <person name="McCowen C."/>
            <person name="Montmayeur A."/>
            <person name="Murphy C."/>
            <person name="Neiman D."/>
            <person name="Pearson M."/>
            <person name="Priest M."/>
            <person name="Roberts A."/>
            <person name="Saif S."/>
            <person name="Shea T."/>
            <person name="Sisk P."/>
            <person name="Sykes S."/>
            <person name="Wortman J."/>
            <person name="Nusbaum C."/>
            <person name="Birren B."/>
        </authorList>
    </citation>
    <scope>NUCLEOTIDE SEQUENCE [LARGE SCALE GENOMIC DNA]</scope>
    <source>
        <strain evidence="3 4">VS20</strain>
    </source>
</reference>
<accession>T0RLH5</accession>
<dbReference type="Proteomes" id="UP000030762">
    <property type="component" value="Unassembled WGS sequence"/>
</dbReference>
<dbReference type="PANTHER" id="PTHR36234:SF5">
    <property type="entry name" value="LYSYL ENDOPEPTIDASE"/>
    <property type="match status" value="1"/>
</dbReference>
<feature type="chain" id="PRO_5004571435" description="Peptidase S1 domain-containing protein" evidence="2">
    <location>
        <begin position="26"/>
        <end position="647"/>
    </location>
</feature>
<dbReference type="InParanoid" id="T0RLH5"/>
<evidence type="ECO:0000256" key="2">
    <source>
        <dbReference type="SAM" id="SignalP"/>
    </source>
</evidence>
<dbReference type="OMA" id="WGKHIAM"/>
<evidence type="ECO:0000313" key="4">
    <source>
        <dbReference type="Proteomes" id="UP000030762"/>
    </source>
</evidence>
<organism evidence="3 4">
    <name type="scientific">Saprolegnia diclina (strain VS20)</name>
    <dbReference type="NCBI Taxonomy" id="1156394"/>
    <lineage>
        <taxon>Eukaryota</taxon>
        <taxon>Sar</taxon>
        <taxon>Stramenopiles</taxon>
        <taxon>Oomycota</taxon>
        <taxon>Saprolegniomycetes</taxon>
        <taxon>Saprolegniales</taxon>
        <taxon>Saprolegniaceae</taxon>
        <taxon>Saprolegnia</taxon>
    </lineage>
</organism>
<keyword evidence="4" id="KW-1185">Reference proteome</keyword>
<dbReference type="RefSeq" id="XP_008613276.1">
    <property type="nucleotide sequence ID" value="XM_008615054.1"/>
</dbReference>
<feature type="signal peptide" evidence="2">
    <location>
        <begin position="1"/>
        <end position="25"/>
    </location>
</feature>
<dbReference type="STRING" id="1156394.T0RLH5"/>
<dbReference type="InterPro" id="IPR043504">
    <property type="entry name" value="Peptidase_S1_PA_chymotrypsin"/>
</dbReference>
<evidence type="ECO:0000313" key="3">
    <source>
        <dbReference type="EMBL" id="EQC33153.1"/>
    </source>
</evidence>
<dbReference type="InterPro" id="IPR009003">
    <property type="entry name" value="Peptidase_S1_PA"/>
</dbReference>
<keyword evidence="2" id="KW-0732">Signal</keyword>
<dbReference type="SUPFAM" id="SSF50494">
    <property type="entry name" value="Trypsin-like serine proteases"/>
    <property type="match status" value="1"/>
</dbReference>
<gene>
    <name evidence="3" type="ORF">SDRG_09140</name>
</gene>
<dbReference type="GeneID" id="19949867"/>
<name>T0RLH5_SAPDV</name>
<dbReference type="OrthoDB" id="66660at2759"/>
<dbReference type="AlphaFoldDB" id="T0RLH5"/>